<dbReference type="Pfam" id="PF11835">
    <property type="entry name" value="RRM_8"/>
    <property type="match status" value="1"/>
</dbReference>
<dbReference type="SUPFAM" id="SSF54928">
    <property type="entry name" value="RNA-binding domain, RBD"/>
    <property type="match status" value="1"/>
</dbReference>
<evidence type="ECO:0000256" key="3">
    <source>
        <dbReference type="SAM" id="MobiDB-lite"/>
    </source>
</evidence>
<sequence length="232" mass="24004">MQYAVTVDVLHTVFSAFGTVQKIAIFEKNGGTQALIQYPDVATAAVAKEALEGHCIYDGGYCKLHLSYSRHTDLNVKAFSDKSRDYTIPDASLLTAAQAPGLLATQTAWQNPQAASGYPGTSYAAAAAVPGPVHAGQLPSQVPAGQVPTWDPTIQASGAYLSVSGTFTGQTYPVPPVPAYATAAMPAGSSPLSQGSPISPGMPSMAMTQPGVQPNMRPSGASSTVQPPYYGR</sequence>
<dbReference type="EMBL" id="GGEC01033188">
    <property type="protein sequence ID" value="MBX13672.1"/>
    <property type="molecule type" value="Transcribed_RNA"/>
</dbReference>
<dbReference type="Gene3D" id="3.30.70.330">
    <property type="match status" value="1"/>
</dbReference>
<evidence type="ECO:0000256" key="2">
    <source>
        <dbReference type="ARBA" id="ARBA00022884"/>
    </source>
</evidence>
<organism evidence="5">
    <name type="scientific">Rhizophora mucronata</name>
    <name type="common">Asiatic mangrove</name>
    <dbReference type="NCBI Taxonomy" id="61149"/>
    <lineage>
        <taxon>Eukaryota</taxon>
        <taxon>Viridiplantae</taxon>
        <taxon>Streptophyta</taxon>
        <taxon>Embryophyta</taxon>
        <taxon>Tracheophyta</taxon>
        <taxon>Spermatophyta</taxon>
        <taxon>Magnoliopsida</taxon>
        <taxon>eudicotyledons</taxon>
        <taxon>Gunneridae</taxon>
        <taxon>Pentapetalae</taxon>
        <taxon>rosids</taxon>
        <taxon>fabids</taxon>
        <taxon>Malpighiales</taxon>
        <taxon>Rhizophoraceae</taxon>
        <taxon>Rhizophora</taxon>
    </lineage>
</organism>
<dbReference type="InterPro" id="IPR034794">
    <property type="entry name" value="PTBPH1/PTBPH2_RRM3"/>
</dbReference>
<feature type="domain" description="PTBP1-like RNA recognition motif 2" evidence="4">
    <location>
        <begin position="2"/>
        <end position="69"/>
    </location>
</feature>
<evidence type="ECO:0000256" key="1">
    <source>
        <dbReference type="ARBA" id="ARBA00022737"/>
    </source>
</evidence>
<feature type="region of interest" description="Disordered" evidence="3">
    <location>
        <begin position="186"/>
        <end position="232"/>
    </location>
</feature>
<proteinExistence type="predicted"/>
<evidence type="ECO:0000313" key="5">
    <source>
        <dbReference type="EMBL" id="MBX13672.1"/>
    </source>
</evidence>
<dbReference type="PANTHER" id="PTHR15592">
    <property type="entry name" value="MATRIN 3/NUCLEAR PROTEIN 220-RELATED"/>
    <property type="match status" value="1"/>
</dbReference>
<keyword evidence="2" id="KW-0694">RNA-binding</keyword>
<dbReference type="CDD" id="cd12690">
    <property type="entry name" value="RRM3_PTBPH1_PTBPH2"/>
    <property type="match status" value="1"/>
</dbReference>
<dbReference type="AlphaFoldDB" id="A0A2P2L6R6"/>
<protein>
    <submittedName>
        <fullName evidence="5">Uncharacterized protein MANES_01G092700</fullName>
    </submittedName>
</protein>
<keyword evidence="1" id="KW-0677">Repeat</keyword>
<dbReference type="InterPro" id="IPR012677">
    <property type="entry name" value="Nucleotide-bd_a/b_plait_sf"/>
</dbReference>
<name>A0A2P2L6R6_RHIMU</name>
<dbReference type="FunFam" id="3.30.70.330:FF:000324">
    <property type="entry name" value="Polypyrimidine tract-binding protein-like 2"/>
    <property type="match status" value="1"/>
</dbReference>
<dbReference type="GO" id="GO:0003723">
    <property type="term" value="F:RNA binding"/>
    <property type="evidence" value="ECO:0007669"/>
    <property type="project" value="UniProtKB-KW"/>
</dbReference>
<reference evidence="5" key="1">
    <citation type="submission" date="2018-02" db="EMBL/GenBank/DDBJ databases">
        <title>Rhizophora mucronata_Transcriptome.</title>
        <authorList>
            <person name="Meera S.P."/>
            <person name="Sreeshan A."/>
            <person name="Augustine A."/>
        </authorList>
    </citation>
    <scope>NUCLEOTIDE SEQUENCE</scope>
    <source>
        <tissue evidence="5">Leaf</tissue>
    </source>
</reference>
<accession>A0A2P2L6R6</accession>
<dbReference type="InterPro" id="IPR035979">
    <property type="entry name" value="RBD_domain_sf"/>
</dbReference>
<dbReference type="InterPro" id="IPR021790">
    <property type="entry name" value="PTBP1-like_RRM2"/>
</dbReference>
<evidence type="ECO:0000259" key="4">
    <source>
        <dbReference type="Pfam" id="PF11835"/>
    </source>
</evidence>